<dbReference type="RefSeq" id="WP_284282537.1">
    <property type="nucleotide sequence ID" value="NZ_BSOJ01000037.1"/>
</dbReference>
<gene>
    <name evidence="2" type="ORF">GCM10007875_27740</name>
</gene>
<dbReference type="Proteomes" id="UP001156664">
    <property type="component" value="Unassembled WGS sequence"/>
</dbReference>
<sequence>MKEQTRKEPNNSKLTIIIPTVNRIEEFPSAIESALRSNENAIVYLSCNGENERLLKKIENIQQKRFSVKTWREKLEIGTHWSNAVRELVKTEFYTLIPDDDRINDTTYYKRLITILEQQNDCVAAFADARISNIINRIKYEKIDSTTIKVKGENLLKILRSDINETKDICPTHYTTVIRTKPAIESELYPNCHSPDLILFAKLCFQGNIIIDLTSPGEYKWNEFGLSKRPNLELLNNDIEELNKIKKNNYCEKENSTFKRLRIRSERALYIAAIKSMKGGNYKTTFKVIKSIGMIKTIQISLQFAYRVWNGKWPALKPQI</sequence>
<evidence type="ECO:0000313" key="3">
    <source>
        <dbReference type="Proteomes" id="UP001156664"/>
    </source>
</evidence>
<reference evidence="3" key="1">
    <citation type="journal article" date="2019" name="Int. J. Syst. Evol. Microbiol.">
        <title>The Global Catalogue of Microorganisms (GCM) 10K type strain sequencing project: providing services to taxonomists for standard genome sequencing and annotation.</title>
        <authorList>
            <consortium name="The Broad Institute Genomics Platform"/>
            <consortium name="The Broad Institute Genome Sequencing Center for Infectious Disease"/>
            <person name="Wu L."/>
            <person name="Ma J."/>
        </authorList>
    </citation>
    <scope>NUCLEOTIDE SEQUENCE [LARGE SCALE GENOMIC DNA]</scope>
    <source>
        <strain evidence="3">NBRC 105857</strain>
    </source>
</reference>
<dbReference type="CDD" id="cd00761">
    <property type="entry name" value="Glyco_tranf_GTA_type"/>
    <property type="match status" value="1"/>
</dbReference>
<keyword evidence="3" id="KW-1185">Reference proteome</keyword>
<name>A0ABQ5YT60_9BURK</name>
<proteinExistence type="predicted"/>
<dbReference type="EMBL" id="BSOJ01000037">
    <property type="protein sequence ID" value="GLR27683.1"/>
    <property type="molecule type" value="Genomic_DNA"/>
</dbReference>
<dbReference type="Gene3D" id="3.90.550.10">
    <property type="entry name" value="Spore Coat Polysaccharide Biosynthesis Protein SpsA, Chain A"/>
    <property type="match status" value="1"/>
</dbReference>
<protein>
    <recommendedName>
        <fullName evidence="1">Glycosyltransferase 2-like domain-containing protein</fullName>
    </recommendedName>
</protein>
<dbReference type="InterPro" id="IPR029044">
    <property type="entry name" value="Nucleotide-diphossugar_trans"/>
</dbReference>
<dbReference type="Pfam" id="PF00535">
    <property type="entry name" value="Glycos_transf_2"/>
    <property type="match status" value="1"/>
</dbReference>
<dbReference type="SUPFAM" id="SSF53448">
    <property type="entry name" value="Nucleotide-diphospho-sugar transferases"/>
    <property type="match status" value="1"/>
</dbReference>
<dbReference type="InterPro" id="IPR001173">
    <property type="entry name" value="Glyco_trans_2-like"/>
</dbReference>
<comment type="caution">
    <text evidence="2">The sequence shown here is derived from an EMBL/GenBank/DDBJ whole genome shotgun (WGS) entry which is preliminary data.</text>
</comment>
<accession>A0ABQ5YT60</accession>
<feature type="domain" description="Glycosyltransferase 2-like" evidence="1">
    <location>
        <begin position="15"/>
        <end position="148"/>
    </location>
</feature>
<evidence type="ECO:0000313" key="2">
    <source>
        <dbReference type="EMBL" id="GLR27683.1"/>
    </source>
</evidence>
<organism evidence="2 3">
    <name type="scientific">Limnobacter litoralis</name>
    <dbReference type="NCBI Taxonomy" id="481366"/>
    <lineage>
        <taxon>Bacteria</taxon>
        <taxon>Pseudomonadati</taxon>
        <taxon>Pseudomonadota</taxon>
        <taxon>Betaproteobacteria</taxon>
        <taxon>Burkholderiales</taxon>
        <taxon>Burkholderiaceae</taxon>
        <taxon>Limnobacter</taxon>
    </lineage>
</organism>
<evidence type="ECO:0000259" key="1">
    <source>
        <dbReference type="Pfam" id="PF00535"/>
    </source>
</evidence>